<organism evidence="1 2">
    <name type="scientific">Butyrivibrio fibrisolvens</name>
    <dbReference type="NCBI Taxonomy" id="831"/>
    <lineage>
        <taxon>Bacteria</taxon>
        <taxon>Bacillati</taxon>
        <taxon>Bacillota</taxon>
        <taxon>Clostridia</taxon>
        <taxon>Lachnospirales</taxon>
        <taxon>Lachnospiraceae</taxon>
        <taxon>Butyrivibrio</taxon>
    </lineage>
</organism>
<dbReference type="Gene3D" id="3.40.50.300">
    <property type="entry name" value="P-loop containing nucleotide triphosphate hydrolases"/>
    <property type="match status" value="1"/>
</dbReference>
<dbReference type="InterPro" id="IPR027417">
    <property type="entry name" value="P-loop_NTPase"/>
</dbReference>
<dbReference type="SUPFAM" id="SSF52540">
    <property type="entry name" value="P-loop containing nucleoside triphosphate hydrolases"/>
    <property type="match status" value="1"/>
</dbReference>
<reference evidence="1 2" key="1">
    <citation type="submission" date="2016-10" db="EMBL/GenBank/DDBJ databases">
        <authorList>
            <person name="de Groot N.N."/>
        </authorList>
    </citation>
    <scope>NUCLEOTIDE SEQUENCE [LARGE SCALE GENOMIC DNA]</scope>
    <source>
        <strain evidence="1 2">AR40</strain>
    </source>
</reference>
<evidence type="ECO:0000313" key="1">
    <source>
        <dbReference type="EMBL" id="SER39179.1"/>
    </source>
</evidence>
<dbReference type="EMBL" id="FOGJ01000005">
    <property type="protein sequence ID" value="SER39179.1"/>
    <property type="molecule type" value="Genomic_DNA"/>
</dbReference>
<dbReference type="Pfam" id="PF14516">
    <property type="entry name" value="AAA_35"/>
    <property type="match status" value="1"/>
</dbReference>
<evidence type="ECO:0000313" key="2">
    <source>
        <dbReference type="Proteomes" id="UP000182584"/>
    </source>
</evidence>
<sequence>MKEFNTTAICVPSKHYMVDISETVNEISQYVNEGKYLTINRGRQYGKTTTLTALARYLQNKYLVLSLDFQDIEAGNFVNGGEFSKALSRIILDLADFENLVLPISIKQSFEELALRPSDEVKMDELFRIFRRWFNEEKRPIVLIIDEVDSATNNQVFLDFLAQLRSLYIKKEKNPDIKTFQSVILAGVTDVRYLKSKIRDDAQHKVNSPWNIAADFDMDMSLSEQGIKQMLDEYEADHGTGMDTGAIAKEIREYTNGYPFLVSRLCQLLDKNVGQSLGSNAAAWTSRGIDEAVKLLLSEDNTLFKSLIGKLQNYSDLKASLRSILMEGARLTYNVQNEAIAQLEMYGFIRNDHNVVRVSNRIFETLLYNMFLSDEEISDNVFSREGQLERNHFVTDGKLNMRLIMDRFIVTYTQIMGPLQDKFKEKDGRELFLLYIKPIINGTGNYYIEAQTRDQTRTDIIIDYLGQQYIIELKIWRGERYNADGEKQISEYLDYFGLQTGYMLSFNFNKNKEQGVKRVEVGDKVLFEGTV</sequence>
<accession>A0A1H9NU97</accession>
<dbReference type="PANTHER" id="PTHR34825">
    <property type="entry name" value="CONSERVED PROTEIN, WITH A WEAK D-GALACTARATE DEHYDRATASE/ALTRONATE HYDROLASE DOMAIN"/>
    <property type="match status" value="1"/>
</dbReference>
<name>A0A1H9NU97_BUTFI</name>
<dbReference type="OrthoDB" id="5486659at2"/>
<gene>
    <name evidence="1" type="ORF">SAMN04487884_10512</name>
</gene>
<dbReference type="Proteomes" id="UP000182584">
    <property type="component" value="Unassembled WGS sequence"/>
</dbReference>
<dbReference type="RefSeq" id="WP_074754794.1">
    <property type="nucleotide sequence ID" value="NZ_FOGJ01000005.1"/>
</dbReference>
<proteinExistence type="predicted"/>
<dbReference type="PANTHER" id="PTHR34825:SF1">
    <property type="entry name" value="AAA-ATPASE-LIKE DOMAIN-CONTAINING PROTEIN"/>
    <property type="match status" value="1"/>
</dbReference>
<dbReference type="AlphaFoldDB" id="A0A1H9NU97"/>
<dbReference type="InterPro" id="IPR026350">
    <property type="entry name" value="GxxExxY"/>
</dbReference>
<dbReference type="Pfam" id="PF13366">
    <property type="entry name" value="PDDEXK_3"/>
    <property type="match status" value="1"/>
</dbReference>
<protein>
    <submittedName>
        <fullName evidence="1">PD-(D/E)XK nuclease superfamily protein</fullName>
    </submittedName>
</protein>